<feature type="region of interest" description="Disordered" evidence="1">
    <location>
        <begin position="1"/>
        <end position="26"/>
    </location>
</feature>
<dbReference type="OrthoDB" id="170744at2157"/>
<dbReference type="RefSeq" id="WP_054583618.1">
    <property type="nucleotide sequence ID" value="NZ_LGUC01000001.1"/>
</dbReference>
<keyword evidence="2" id="KW-1133">Transmembrane helix</keyword>
<gene>
    <name evidence="4" type="ORF">SY89_01491</name>
</gene>
<dbReference type="InterPro" id="IPR055746">
    <property type="entry name" value="DUF7322"/>
</dbReference>
<feature type="domain" description="DUF7322" evidence="3">
    <location>
        <begin position="51"/>
        <end position="110"/>
    </location>
</feature>
<evidence type="ECO:0000256" key="2">
    <source>
        <dbReference type="SAM" id="Phobius"/>
    </source>
</evidence>
<accession>A0A0P7HBC3</accession>
<sequence>MSDDDPVEAFVEGSVEPFEESDERYDGPKARDMEAELRERTGADGEAVEAEVSSETASAFWAAVIYVNAGVLLVALGPVVYALRGLPLVSVALVAGGLVAFWRAYSVYRAFETDDDAAAESEPVETDDGDPEGTASGESDDES</sequence>
<evidence type="ECO:0000313" key="5">
    <source>
        <dbReference type="Proteomes" id="UP000050535"/>
    </source>
</evidence>
<protein>
    <recommendedName>
        <fullName evidence="3">DUF7322 domain-containing protein</fullName>
    </recommendedName>
</protein>
<evidence type="ECO:0000256" key="1">
    <source>
        <dbReference type="SAM" id="MobiDB-lite"/>
    </source>
</evidence>
<keyword evidence="2" id="KW-0812">Transmembrane</keyword>
<keyword evidence="5" id="KW-1185">Reference proteome</keyword>
<reference evidence="5" key="1">
    <citation type="submission" date="2013-11" db="EMBL/GenBank/DDBJ databases">
        <authorList>
            <person name="Hoang H.T."/>
            <person name="Killian M.L."/>
            <person name="Madson D.M."/>
            <person name="Arruda P.H.E."/>
            <person name="Sun D."/>
            <person name="Schwartz K.J."/>
            <person name="Yoon K."/>
        </authorList>
    </citation>
    <scope>NUCLEOTIDE SEQUENCE [LARGE SCALE GENOMIC DNA]</scope>
    <source>
        <strain evidence="5">CDK2</strain>
    </source>
</reference>
<organism evidence="4 5">
    <name type="scientific">Halolamina pelagica</name>
    <dbReference type="NCBI Taxonomy" id="699431"/>
    <lineage>
        <taxon>Archaea</taxon>
        <taxon>Methanobacteriati</taxon>
        <taxon>Methanobacteriota</taxon>
        <taxon>Stenosarchaea group</taxon>
        <taxon>Halobacteria</taxon>
        <taxon>Halobacteriales</taxon>
        <taxon>Haloferacaceae</taxon>
    </lineage>
</organism>
<feature type="compositionally biased region" description="Acidic residues" evidence="1">
    <location>
        <begin position="116"/>
        <end position="131"/>
    </location>
</feature>
<dbReference type="Pfam" id="PF24008">
    <property type="entry name" value="DUF7322"/>
    <property type="match status" value="1"/>
</dbReference>
<proteinExistence type="predicted"/>
<comment type="caution">
    <text evidence="4">The sequence shown here is derived from an EMBL/GenBank/DDBJ whole genome shotgun (WGS) entry which is preliminary data.</text>
</comment>
<feature type="transmembrane region" description="Helical" evidence="2">
    <location>
        <begin position="88"/>
        <end position="105"/>
    </location>
</feature>
<name>A0A0P7HBC3_9EURY</name>
<feature type="transmembrane region" description="Helical" evidence="2">
    <location>
        <begin position="59"/>
        <end position="81"/>
    </location>
</feature>
<dbReference type="EMBL" id="LGUC01000001">
    <property type="protein sequence ID" value="KPN30752.1"/>
    <property type="molecule type" value="Genomic_DNA"/>
</dbReference>
<dbReference type="AlphaFoldDB" id="A0A0P7HBC3"/>
<evidence type="ECO:0000259" key="3">
    <source>
        <dbReference type="Pfam" id="PF24008"/>
    </source>
</evidence>
<feature type="region of interest" description="Disordered" evidence="1">
    <location>
        <begin position="116"/>
        <end position="143"/>
    </location>
</feature>
<dbReference type="STRING" id="699431.SY89_01491"/>
<keyword evidence="2" id="KW-0472">Membrane</keyword>
<dbReference type="Proteomes" id="UP000050535">
    <property type="component" value="Unassembled WGS sequence"/>
</dbReference>
<evidence type="ECO:0000313" key="4">
    <source>
        <dbReference type="EMBL" id="KPN30752.1"/>
    </source>
</evidence>